<proteinExistence type="predicted"/>
<accession>A0A559IX70</accession>
<reference evidence="1 2" key="1">
    <citation type="submission" date="2019-07" db="EMBL/GenBank/DDBJ databases">
        <authorList>
            <person name="Kim J."/>
        </authorList>
    </citation>
    <scope>NUCLEOTIDE SEQUENCE [LARGE SCALE GENOMIC DNA]</scope>
    <source>
        <strain evidence="1 2">N4</strain>
    </source>
</reference>
<name>A0A559IX70_9BACL</name>
<dbReference type="OrthoDB" id="2974702at2"/>
<dbReference type="EMBL" id="VNJK01000001">
    <property type="protein sequence ID" value="TVX92234.1"/>
    <property type="molecule type" value="Genomic_DNA"/>
</dbReference>
<evidence type="ECO:0008006" key="3">
    <source>
        <dbReference type="Google" id="ProtNLM"/>
    </source>
</evidence>
<dbReference type="AlphaFoldDB" id="A0A559IX70"/>
<dbReference type="RefSeq" id="WP_144987496.1">
    <property type="nucleotide sequence ID" value="NZ_VNJK01000001.1"/>
</dbReference>
<keyword evidence="2" id="KW-1185">Reference proteome</keyword>
<comment type="caution">
    <text evidence="1">The sequence shown here is derived from an EMBL/GenBank/DDBJ whole genome shotgun (WGS) entry which is preliminary data.</text>
</comment>
<evidence type="ECO:0000313" key="2">
    <source>
        <dbReference type="Proteomes" id="UP000318102"/>
    </source>
</evidence>
<gene>
    <name evidence="1" type="ORF">FPZ44_03665</name>
</gene>
<protein>
    <recommendedName>
        <fullName evidence="3">Bacteriophage SP-beta YorD domain-containing protein</fullName>
    </recommendedName>
</protein>
<evidence type="ECO:0000313" key="1">
    <source>
        <dbReference type="EMBL" id="TVX92234.1"/>
    </source>
</evidence>
<sequence>MKEAFITDLQGKYIEPTLVMDTVAGVFDIVEQVTVPEGTTPPAEPQTVVTGYTVALPMPDGLYEPIFDVAGYRAAAAAYTAAYSVYLEALAVYNPKGTAQEPQPPTTVDGAKYWRNGLTQAEIDALKPKPQPNPVETLGQQLVARELEVMELKAQNTAQGATLVSLELRLLNLEGAGKVV</sequence>
<dbReference type="Proteomes" id="UP000318102">
    <property type="component" value="Unassembled WGS sequence"/>
</dbReference>
<organism evidence="1 2">
    <name type="scientific">Paenibacillus agilis</name>
    <dbReference type="NCBI Taxonomy" id="3020863"/>
    <lineage>
        <taxon>Bacteria</taxon>
        <taxon>Bacillati</taxon>
        <taxon>Bacillota</taxon>
        <taxon>Bacilli</taxon>
        <taxon>Bacillales</taxon>
        <taxon>Paenibacillaceae</taxon>
        <taxon>Paenibacillus</taxon>
    </lineage>
</organism>